<evidence type="ECO:0000313" key="2">
    <source>
        <dbReference type="Proteomes" id="UP000199076"/>
    </source>
</evidence>
<accession>A0A1G7SCJ5</accession>
<dbReference type="EMBL" id="FNBK01000018">
    <property type="protein sequence ID" value="SDG20785.1"/>
    <property type="molecule type" value="Genomic_DNA"/>
</dbReference>
<proteinExistence type="predicted"/>
<dbReference type="RefSeq" id="WP_092694913.1">
    <property type="nucleotide sequence ID" value="NZ_FNBK01000018.1"/>
</dbReference>
<reference evidence="2" key="1">
    <citation type="submission" date="2016-10" db="EMBL/GenBank/DDBJ databases">
        <authorList>
            <person name="Varghese N."/>
            <person name="Submissions S."/>
        </authorList>
    </citation>
    <scope>NUCLEOTIDE SEQUENCE [LARGE SCALE GENOMIC DNA]</scope>
    <source>
        <strain evidence="2">IBRC-M 10760</strain>
    </source>
</reference>
<dbReference type="AlphaFoldDB" id="A0A1G7SCJ5"/>
<protein>
    <submittedName>
        <fullName evidence="1">Uncharacterized protein</fullName>
    </submittedName>
</protein>
<dbReference type="Proteomes" id="UP000199076">
    <property type="component" value="Unassembled WGS sequence"/>
</dbReference>
<evidence type="ECO:0000313" key="1">
    <source>
        <dbReference type="EMBL" id="SDG20785.1"/>
    </source>
</evidence>
<dbReference type="STRING" id="660518.SAMN05216218_11816"/>
<name>A0A1G7SCJ5_9EURY</name>
<keyword evidence="2" id="KW-1185">Reference proteome</keyword>
<organism evidence="1 2">
    <name type="scientific">Halorientalis regularis</name>
    <dbReference type="NCBI Taxonomy" id="660518"/>
    <lineage>
        <taxon>Archaea</taxon>
        <taxon>Methanobacteriati</taxon>
        <taxon>Methanobacteriota</taxon>
        <taxon>Stenosarchaea group</taxon>
        <taxon>Halobacteria</taxon>
        <taxon>Halobacteriales</taxon>
        <taxon>Haloarculaceae</taxon>
        <taxon>Halorientalis</taxon>
    </lineage>
</organism>
<sequence length="81" mass="8865">MSELQVDLRAAFEDEGYDVDDVTVNRDQVRIVLLAEGESASDLEAVTYGVVDEDDVLTMNVTTESVDGQGLSTVVTFRHRG</sequence>
<gene>
    <name evidence="1" type="ORF">SAMN05216218_11816</name>
</gene>
<dbReference type="OrthoDB" id="319931at2157"/>